<protein>
    <submittedName>
        <fullName evidence="7">MFS transporter</fullName>
    </submittedName>
</protein>
<evidence type="ECO:0000256" key="5">
    <source>
        <dbReference type="SAM" id="MobiDB-lite"/>
    </source>
</evidence>
<evidence type="ECO:0000313" key="8">
    <source>
        <dbReference type="Proteomes" id="UP001418637"/>
    </source>
</evidence>
<feature type="transmembrane region" description="Helical" evidence="6">
    <location>
        <begin position="236"/>
        <end position="259"/>
    </location>
</feature>
<evidence type="ECO:0000256" key="6">
    <source>
        <dbReference type="SAM" id="Phobius"/>
    </source>
</evidence>
<keyword evidence="2 6" id="KW-0812">Transmembrane</keyword>
<evidence type="ECO:0000256" key="1">
    <source>
        <dbReference type="ARBA" id="ARBA00004141"/>
    </source>
</evidence>
<feature type="region of interest" description="Disordered" evidence="5">
    <location>
        <begin position="1"/>
        <end position="20"/>
    </location>
</feature>
<accession>A0ABV0BM45</accession>
<proteinExistence type="predicted"/>
<reference evidence="7 8" key="1">
    <citation type="submission" date="2024-04" db="EMBL/GenBank/DDBJ databases">
        <title>A novel species isolated from cricket.</title>
        <authorList>
            <person name="Wang H.-C."/>
        </authorList>
    </citation>
    <scope>NUCLEOTIDE SEQUENCE [LARGE SCALE GENOMIC DNA]</scope>
    <source>
        <strain evidence="7 8">WL0021</strain>
    </source>
</reference>
<feature type="transmembrane region" description="Helical" evidence="6">
    <location>
        <begin position="106"/>
        <end position="127"/>
    </location>
</feature>
<dbReference type="Gene3D" id="1.20.1250.20">
    <property type="entry name" value="MFS general substrate transporter like domains"/>
    <property type="match status" value="1"/>
</dbReference>
<feature type="transmembrane region" description="Helical" evidence="6">
    <location>
        <begin position="42"/>
        <end position="66"/>
    </location>
</feature>
<keyword evidence="3 6" id="KW-1133">Transmembrane helix</keyword>
<comment type="caution">
    <text evidence="7">The sequence shown here is derived from an EMBL/GenBank/DDBJ whole genome shotgun (WGS) entry which is preliminary data.</text>
</comment>
<dbReference type="InterPro" id="IPR036259">
    <property type="entry name" value="MFS_trans_sf"/>
</dbReference>
<feature type="compositionally biased region" description="Polar residues" evidence="5">
    <location>
        <begin position="1"/>
        <end position="16"/>
    </location>
</feature>
<dbReference type="InterPro" id="IPR005829">
    <property type="entry name" value="Sugar_transporter_CS"/>
</dbReference>
<dbReference type="Proteomes" id="UP001418637">
    <property type="component" value="Unassembled WGS sequence"/>
</dbReference>
<dbReference type="EMBL" id="JBBYXI010000004">
    <property type="protein sequence ID" value="MEN3931658.1"/>
    <property type="molecule type" value="Genomic_DNA"/>
</dbReference>
<keyword evidence="4 6" id="KW-0472">Membrane</keyword>
<dbReference type="PANTHER" id="PTHR23534">
    <property type="entry name" value="MFS PERMEASE"/>
    <property type="match status" value="1"/>
</dbReference>
<feature type="transmembrane region" description="Helical" evidence="6">
    <location>
        <begin position="166"/>
        <end position="188"/>
    </location>
</feature>
<keyword evidence="8" id="KW-1185">Reference proteome</keyword>
<name>A0ABV0BM45_9HYPH</name>
<organism evidence="7 8">
    <name type="scientific">Hohaiivirga grylli</name>
    <dbReference type="NCBI Taxonomy" id="3133970"/>
    <lineage>
        <taxon>Bacteria</taxon>
        <taxon>Pseudomonadati</taxon>
        <taxon>Pseudomonadota</taxon>
        <taxon>Alphaproteobacteria</taxon>
        <taxon>Hyphomicrobiales</taxon>
        <taxon>Methylobacteriaceae</taxon>
        <taxon>Hohaiivirga</taxon>
    </lineage>
</organism>
<feature type="transmembrane region" description="Helical" evidence="6">
    <location>
        <begin position="325"/>
        <end position="348"/>
    </location>
</feature>
<evidence type="ECO:0000256" key="2">
    <source>
        <dbReference type="ARBA" id="ARBA00022692"/>
    </source>
</evidence>
<evidence type="ECO:0000256" key="4">
    <source>
        <dbReference type="ARBA" id="ARBA00023136"/>
    </source>
</evidence>
<dbReference type="RefSeq" id="WP_346337700.1">
    <property type="nucleotide sequence ID" value="NZ_JBBYXI010000004.1"/>
</dbReference>
<feature type="transmembrane region" description="Helical" evidence="6">
    <location>
        <begin position="360"/>
        <end position="380"/>
    </location>
</feature>
<dbReference type="SUPFAM" id="SSF103473">
    <property type="entry name" value="MFS general substrate transporter"/>
    <property type="match status" value="1"/>
</dbReference>
<evidence type="ECO:0000256" key="3">
    <source>
        <dbReference type="ARBA" id="ARBA00022989"/>
    </source>
</evidence>
<evidence type="ECO:0000313" key="7">
    <source>
        <dbReference type="EMBL" id="MEN3931658.1"/>
    </source>
</evidence>
<sequence length="381" mass="39193">MSNQAQIGRQMQTSRSRPGRLSCLCDGIEAPEDDSGRRTANIFLLAAGFAFSVLSQIITLGMLPLIGGLYAPSSGLVTLPFASFFVGAMVASFPASFLLDGFGRRAAFGLGASLGIAGGLVLAWGLMHAQFQAVVLGAFWLGIANGFGLFYRHAAAGLGMSGRRNAVSILFGAGAVVGLVAPTLAVYAEQWSPSVFVGSAILAALAHVGALALAIALPGRRVIAAVRQANMAWSGLLIPTIVGATSWFLMTALMGATPIAMIGCGINGTEVTGAIGWHVLAMYMPALLVPRLPQNISAWKIAFVGLSCLILAVVLFMIGQTTLVFSSSLIFLGFGWSLSIVAATLLLYDAGTPSSLQLAIHDALLLAGAIAGAIAAGWIAL</sequence>
<gene>
    <name evidence="7" type="ORF">WJT86_11395</name>
</gene>
<feature type="transmembrane region" description="Helical" evidence="6">
    <location>
        <begin position="301"/>
        <end position="319"/>
    </location>
</feature>
<dbReference type="PANTHER" id="PTHR23534:SF1">
    <property type="entry name" value="MAJOR FACILITATOR SUPERFAMILY PROTEIN"/>
    <property type="match status" value="1"/>
</dbReference>
<feature type="transmembrane region" description="Helical" evidence="6">
    <location>
        <begin position="78"/>
        <end position="99"/>
    </location>
</feature>
<dbReference type="PROSITE" id="PS00216">
    <property type="entry name" value="SUGAR_TRANSPORT_1"/>
    <property type="match status" value="1"/>
</dbReference>
<feature type="transmembrane region" description="Helical" evidence="6">
    <location>
        <begin position="133"/>
        <end position="154"/>
    </location>
</feature>
<comment type="subcellular location">
    <subcellularLocation>
        <location evidence="1">Membrane</location>
        <topology evidence="1">Multi-pass membrane protein</topology>
    </subcellularLocation>
</comment>
<feature type="transmembrane region" description="Helical" evidence="6">
    <location>
        <begin position="194"/>
        <end position="215"/>
    </location>
</feature>